<dbReference type="GO" id="GO:0008888">
    <property type="term" value="F:glycerol dehydrogenase (NAD+) activity"/>
    <property type="evidence" value="ECO:0007669"/>
    <property type="project" value="UniProtKB-EC"/>
</dbReference>
<evidence type="ECO:0000256" key="2">
    <source>
        <dbReference type="ARBA" id="ARBA00023002"/>
    </source>
</evidence>
<dbReference type="PROSITE" id="PS51257">
    <property type="entry name" value="PROKAR_LIPOPROTEIN"/>
    <property type="match status" value="1"/>
</dbReference>
<protein>
    <submittedName>
        <fullName evidence="3">NAD-dependent glycerol dehydrogenase</fullName>
        <ecNumber evidence="3">1.1.1.6</ecNumber>
    </submittedName>
</protein>
<evidence type="ECO:0000313" key="3">
    <source>
        <dbReference type="EMBL" id="MPM32192.1"/>
    </source>
</evidence>
<dbReference type="EMBL" id="VSSQ01006293">
    <property type="protein sequence ID" value="MPM32192.1"/>
    <property type="molecule type" value="Genomic_DNA"/>
</dbReference>
<dbReference type="PRINTS" id="PR00080">
    <property type="entry name" value="SDRFAMILY"/>
</dbReference>
<organism evidence="3">
    <name type="scientific">bioreactor metagenome</name>
    <dbReference type="NCBI Taxonomy" id="1076179"/>
    <lineage>
        <taxon>unclassified sequences</taxon>
        <taxon>metagenomes</taxon>
        <taxon>ecological metagenomes</taxon>
    </lineage>
</organism>
<sequence length="273" mass="29596">MFVKNIVRATKINDLFSVKDKVVLIGGAGGLGSCLAKGFLDNGAYVVLADNAPGKAEKIKEDFAKQGFDECDAYQADQTNKAALSEMVGDIVKKHGRIDVFFNTAALCWNEDAEDFLEEGIRKMIDVNFTSAILFTQVVGKTMISQGGGKIIEIGSIGGLECHSFRSMPYEATKAAIHQLTKSFATAWAHYNINVNCIAPTWINTPLVDFAVGDMRKAIIDQHFFGRIAETDDFLGAAIFLSSDASNYVTGHVLAVDGGWSVSKPWRLDGVTP</sequence>
<name>A0A644YUF2_9ZZZZ</name>
<dbReference type="InterPro" id="IPR036291">
    <property type="entry name" value="NAD(P)-bd_dom_sf"/>
</dbReference>
<evidence type="ECO:0000256" key="1">
    <source>
        <dbReference type="ARBA" id="ARBA00006484"/>
    </source>
</evidence>
<proteinExistence type="inferred from homology"/>
<dbReference type="EC" id="1.1.1.6" evidence="3"/>
<dbReference type="InterPro" id="IPR002347">
    <property type="entry name" value="SDR_fam"/>
</dbReference>
<dbReference type="PANTHER" id="PTHR42760">
    <property type="entry name" value="SHORT-CHAIN DEHYDROGENASES/REDUCTASES FAMILY MEMBER"/>
    <property type="match status" value="1"/>
</dbReference>
<dbReference type="FunFam" id="3.40.50.720:FF:000084">
    <property type="entry name" value="Short-chain dehydrogenase reductase"/>
    <property type="match status" value="1"/>
</dbReference>
<dbReference type="PRINTS" id="PR00081">
    <property type="entry name" value="GDHRDH"/>
</dbReference>
<reference evidence="3" key="1">
    <citation type="submission" date="2019-08" db="EMBL/GenBank/DDBJ databases">
        <authorList>
            <person name="Kucharzyk K."/>
            <person name="Murdoch R.W."/>
            <person name="Higgins S."/>
            <person name="Loffler F."/>
        </authorList>
    </citation>
    <scope>NUCLEOTIDE SEQUENCE</scope>
</reference>
<accession>A0A644YUF2</accession>
<dbReference type="AlphaFoldDB" id="A0A644YUF2"/>
<gene>
    <name evidence="3" type="primary">golD_3</name>
    <name evidence="3" type="ORF">SDC9_78751</name>
</gene>
<dbReference type="SUPFAM" id="SSF51735">
    <property type="entry name" value="NAD(P)-binding Rossmann-fold domains"/>
    <property type="match status" value="1"/>
</dbReference>
<dbReference type="Pfam" id="PF13561">
    <property type="entry name" value="adh_short_C2"/>
    <property type="match status" value="1"/>
</dbReference>
<dbReference type="PANTHER" id="PTHR42760:SF115">
    <property type="entry name" value="3-OXOACYL-[ACYL-CARRIER-PROTEIN] REDUCTASE FABG"/>
    <property type="match status" value="1"/>
</dbReference>
<dbReference type="Gene3D" id="3.40.50.720">
    <property type="entry name" value="NAD(P)-binding Rossmann-like Domain"/>
    <property type="match status" value="1"/>
</dbReference>
<keyword evidence="2 3" id="KW-0560">Oxidoreductase</keyword>
<comment type="caution">
    <text evidence="3">The sequence shown here is derived from an EMBL/GenBank/DDBJ whole genome shotgun (WGS) entry which is preliminary data.</text>
</comment>
<comment type="similarity">
    <text evidence="1">Belongs to the short-chain dehydrogenases/reductases (SDR) family.</text>
</comment>